<evidence type="ECO:0000313" key="3">
    <source>
        <dbReference type="Proteomes" id="UP000823928"/>
    </source>
</evidence>
<gene>
    <name evidence="2" type="ORF">IAC10_08635</name>
</gene>
<evidence type="ECO:0000313" key="2">
    <source>
        <dbReference type="EMBL" id="HIS36679.1"/>
    </source>
</evidence>
<dbReference type="Pfam" id="PF13619">
    <property type="entry name" value="KTSC"/>
    <property type="match status" value="1"/>
</dbReference>
<feature type="domain" description="KTSC" evidence="1">
    <location>
        <begin position="14"/>
        <end position="71"/>
    </location>
</feature>
<dbReference type="InterPro" id="IPR025309">
    <property type="entry name" value="KTSC_dom"/>
</dbReference>
<sequence length="77" mass="8778">MKVNKFGIEMQEVSSSNVAFVGYDNGTQTLYVGFLNGSTYIYKNVPYGEYMGLLNAPSVGSYLHRYIKNIYAYERIE</sequence>
<name>A0A9D1JNM0_9BACT</name>
<dbReference type="EMBL" id="DVIU01000170">
    <property type="protein sequence ID" value="HIS36679.1"/>
    <property type="molecule type" value="Genomic_DNA"/>
</dbReference>
<accession>A0A9D1JNM0</accession>
<dbReference type="AlphaFoldDB" id="A0A9D1JNM0"/>
<comment type="caution">
    <text evidence="2">The sequence shown here is derived from an EMBL/GenBank/DDBJ whole genome shotgun (WGS) entry which is preliminary data.</text>
</comment>
<protein>
    <submittedName>
        <fullName evidence="2">KTSC domain-containing protein</fullName>
    </submittedName>
</protein>
<evidence type="ECO:0000259" key="1">
    <source>
        <dbReference type="Pfam" id="PF13619"/>
    </source>
</evidence>
<reference evidence="2" key="2">
    <citation type="journal article" date="2021" name="PeerJ">
        <title>Extensive microbial diversity within the chicken gut microbiome revealed by metagenomics and culture.</title>
        <authorList>
            <person name="Gilroy R."/>
            <person name="Ravi A."/>
            <person name="Getino M."/>
            <person name="Pursley I."/>
            <person name="Horton D.L."/>
            <person name="Alikhan N.F."/>
            <person name="Baker D."/>
            <person name="Gharbi K."/>
            <person name="Hall N."/>
            <person name="Watson M."/>
            <person name="Adriaenssens E.M."/>
            <person name="Foster-Nyarko E."/>
            <person name="Jarju S."/>
            <person name="Secka A."/>
            <person name="Antonio M."/>
            <person name="Oren A."/>
            <person name="Chaudhuri R.R."/>
            <person name="La Ragione R."/>
            <person name="Hildebrand F."/>
            <person name="Pallen M.J."/>
        </authorList>
    </citation>
    <scope>NUCLEOTIDE SEQUENCE</scope>
    <source>
        <strain evidence="2">6276</strain>
    </source>
</reference>
<organism evidence="2 3">
    <name type="scientific">Candidatus Scatousia excrementigallinarum</name>
    <dbReference type="NCBI Taxonomy" id="2840935"/>
    <lineage>
        <taxon>Bacteria</taxon>
        <taxon>Candidatus Scatousia</taxon>
    </lineage>
</organism>
<dbReference type="Proteomes" id="UP000823928">
    <property type="component" value="Unassembled WGS sequence"/>
</dbReference>
<proteinExistence type="predicted"/>
<reference evidence="2" key="1">
    <citation type="submission" date="2020-10" db="EMBL/GenBank/DDBJ databases">
        <authorList>
            <person name="Gilroy R."/>
        </authorList>
    </citation>
    <scope>NUCLEOTIDE SEQUENCE</scope>
    <source>
        <strain evidence="2">6276</strain>
    </source>
</reference>